<protein>
    <recommendedName>
        <fullName evidence="2">Isoprenoid biosynthesis protein ElbB</fullName>
    </recommendedName>
</protein>
<evidence type="ECO:0008006" key="2">
    <source>
        <dbReference type="Google" id="ProtNLM"/>
    </source>
</evidence>
<sequence>FVVDRENKIVSTPAYMLANQISEAADGIEKLVQEVLSLVD</sequence>
<gene>
    <name evidence="1" type="ORF">METZ01_LOCUS167750</name>
</gene>
<dbReference type="InterPro" id="IPR029062">
    <property type="entry name" value="Class_I_gatase-like"/>
</dbReference>
<dbReference type="Gene3D" id="3.40.50.880">
    <property type="match status" value="1"/>
</dbReference>
<organism evidence="1">
    <name type="scientific">marine metagenome</name>
    <dbReference type="NCBI Taxonomy" id="408172"/>
    <lineage>
        <taxon>unclassified sequences</taxon>
        <taxon>metagenomes</taxon>
        <taxon>ecological metagenomes</taxon>
    </lineage>
</organism>
<dbReference type="EMBL" id="UINC01030460">
    <property type="protein sequence ID" value="SVB14896.1"/>
    <property type="molecule type" value="Genomic_DNA"/>
</dbReference>
<name>A0A382BM24_9ZZZZ</name>
<feature type="non-terminal residue" evidence="1">
    <location>
        <position position="1"/>
    </location>
</feature>
<evidence type="ECO:0000313" key="1">
    <source>
        <dbReference type="EMBL" id="SVB14896.1"/>
    </source>
</evidence>
<dbReference type="AlphaFoldDB" id="A0A382BM24"/>
<proteinExistence type="predicted"/>
<accession>A0A382BM24</accession>
<reference evidence="1" key="1">
    <citation type="submission" date="2018-05" db="EMBL/GenBank/DDBJ databases">
        <authorList>
            <person name="Lanie J.A."/>
            <person name="Ng W.-L."/>
            <person name="Kazmierczak K.M."/>
            <person name="Andrzejewski T.M."/>
            <person name="Davidsen T.M."/>
            <person name="Wayne K.J."/>
            <person name="Tettelin H."/>
            <person name="Glass J.I."/>
            <person name="Rusch D."/>
            <person name="Podicherti R."/>
            <person name="Tsui H.-C.T."/>
            <person name="Winkler M.E."/>
        </authorList>
    </citation>
    <scope>NUCLEOTIDE SEQUENCE</scope>
</reference>